<reference evidence="2 3" key="1">
    <citation type="submission" date="2012-12" db="EMBL/GenBank/DDBJ databases">
        <title>The Genome Sequence of Bacillus cereus VD196.</title>
        <authorList>
            <consortium name="The Broad Institute Genome Sequencing Platform"/>
            <consortium name="The Broad Institute Genome Sequencing Center for Infectious Disease"/>
            <person name="Feldgarden M."/>
            <person name="Van der Auwera G.A."/>
            <person name="Mahillon J."/>
            <person name="Duprez V."/>
            <person name="Timmery S."/>
            <person name="Mattelet C."/>
            <person name="Dierick K."/>
            <person name="Sun M."/>
            <person name="Yu Z."/>
            <person name="Zhu L."/>
            <person name="Hu X."/>
            <person name="Shank E.B."/>
            <person name="Swiecicka I."/>
            <person name="Hansen B.M."/>
            <person name="Andrup L."/>
            <person name="Walker B."/>
            <person name="Young S.K."/>
            <person name="Zeng Q."/>
            <person name="Gargeya S."/>
            <person name="Fitzgerald M."/>
            <person name="Haas B."/>
            <person name="Abouelleil A."/>
            <person name="Alvarado L."/>
            <person name="Arachchi H.M."/>
            <person name="Berlin A.M."/>
            <person name="Chapman S.B."/>
            <person name="Dewar J."/>
            <person name="Goldberg J."/>
            <person name="Griggs A."/>
            <person name="Gujja S."/>
            <person name="Hansen M."/>
            <person name="Howarth C."/>
            <person name="Imamovic A."/>
            <person name="Larimer J."/>
            <person name="McCowan C."/>
            <person name="Murphy C."/>
            <person name="Neiman D."/>
            <person name="Pearson M."/>
            <person name="Priest M."/>
            <person name="Roberts A."/>
            <person name="Saif S."/>
            <person name="Shea T."/>
            <person name="Sisk P."/>
            <person name="Sykes S."/>
            <person name="Wortman J."/>
            <person name="Nusbaum C."/>
            <person name="Birren B."/>
        </authorList>
    </citation>
    <scope>NUCLEOTIDE SEQUENCE [LARGE SCALE GENOMIC DNA]</scope>
    <source>
        <strain evidence="2 3">VD196</strain>
    </source>
</reference>
<sequence>MKIKPEGYRKLIGLTQKELAELFGISVQALRRKEKGATAYKDREKIILRDLIREKGLSKITIDEIFFT</sequence>
<dbReference type="Proteomes" id="UP000014023">
    <property type="component" value="Unassembled WGS sequence"/>
</dbReference>
<dbReference type="InterPro" id="IPR010982">
    <property type="entry name" value="Lambda_DNA-bd_dom_sf"/>
</dbReference>
<proteinExistence type="predicted"/>
<dbReference type="InterPro" id="IPR001387">
    <property type="entry name" value="Cro/C1-type_HTH"/>
</dbReference>
<feature type="domain" description="HTH cro/C1-type" evidence="1">
    <location>
        <begin position="8"/>
        <end position="36"/>
    </location>
</feature>
<dbReference type="CDD" id="cd00093">
    <property type="entry name" value="HTH_XRE"/>
    <property type="match status" value="1"/>
</dbReference>
<accession>A0A9W5Q3J9</accession>
<dbReference type="PROSITE" id="PS50943">
    <property type="entry name" value="HTH_CROC1"/>
    <property type="match status" value="1"/>
</dbReference>
<protein>
    <recommendedName>
        <fullName evidence="1">HTH cro/C1-type domain-containing protein</fullName>
    </recommendedName>
</protein>
<evidence type="ECO:0000313" key="2">
    <source>
        <dbReference type="EMBL" id="EOO66375.1"/>
    </source>
</evidence>
<dbReference type="AlphaFoldDB" id="A0A9W5Q3J9"/>
<dbReference type="SUPFAM" id="SSF47413">
    <property type="entry name" value="lambda repressor-like DNA-binding domains"/>
    <property type="match status" value="1"/>
</dbReference>
<organism evidence="2 3">
    <name type="scientific">Bacillus cereus VD196</name>
    <dbReference type="NCBI Taxonomy" id="1053243"/>
    <lineage>
        <taxon>Bacteria</taxon>
        <taxon>Bacillati</taxon>
        <taxon>Bacillota</taxon>
        <taxon>Bacilli</taxon>
        <taxon>Bacillales</taxon>
        <taxon>Bacillaceae</taxon>
        <taxon>Bacillus</taxon>
        <taxon>Bacillus cereus group</taxon>
    </lineage>
</organism>
<dbReference type="EMBL" id="AHFL01000015">
    <property type="protein sequence ID" value="EOO66375.1"/>
    <property type="molecule type" value="Genomic_DNA"/>
</dbReference>
<dbReference type="Pfam" id="PF01381">
    <property type="entry name" value="HTH_3"/>
    <property type="match status" value="1"/>
</dbReference>
<dbReference type="GO" id="GO:0003677">
    <property type="term" value="F:DNA binding"/>
    <property type="evidence" value="ECO:0007669"/>
    <property type="project" value="InterPro"/>
</dbReference>
<name>A0A9W5Q3J9_BACCE</name>
<evidence type="ECO:0000313" key="3">
    <source>
        <dbReference type="Proteomes" id="UP000014023"/>
    </source>
</evidence>
<evidence type="ECO:0000259" key="1">
    <source>
        <dbReference type="PROSITE" id="PS50943"/>
    </source>
</evidence>
<comment type="caution">
    <text evidence="2">The sequence shown here is derived from an EMBL/GenBank/DDBJ whole genome shotgun (WGS) entry which is preliminary data.</text>
</comment>
<gene>
    <name evidence="2" type="ORF">IKE_03092</name>
</gene>
<dbReference type="RefSeq" id="WP_016125320.1">
    <property type="nucleotide sequence ID" value="NZ_KB976265.1"/>
</dbReference>
<dbReference type="Gene3D" id="1.10.260.40">
    <property type="entry name" value="lambda repressor-like DNA-binding domains"/>
    <property type="match status" value="1"/>
</dbReference>